<organism evidence="1 2">
    <name type="scientific">Candolleomyces aberdarensis</name>
    <dbReference type="NCBI Taxonomy" id="2316362"/>
    <lineage>
        <taxon>Eukaryota</taxon>
        <taxon>Fungi</taxon>
        <taxon>Dikarya</taxon>
        <taxon>Basidiomycota</taxon>
        <taxon>Agaricomycotina</taxon>
        <taxon>Agaricomycetes</taxon>
        <taxon>Agaricomycetidae</taxon>
        <taxon>Agaricales</taxon>
        <taxon>Agaricineae</taxon>
        <taxon>Psathyrellaceae</taxon>
        <taxon>Candolleomyces</taxon>
    </lineage>
</organism>
<accession>A0A4Q2DCP5</accession>
<gene>
    <name evidence="1" type="ORF">EST38_g8349</name>
</gene>
<evidence type="ECO:0000313" key="1">
    <source>
        <dbReference type="EMBL" id="RXW17500.1"/>
    </source>
</evidence>
<proteinExistence type="predicted"/>
<name>A0A4Q2DCP5_9AGAR</name>
<comment type="caution">
    <text evidence="1">The sequence shown here is derived from an EMBL/GenBank/DDBJ whole genome shotgun (WGS) entry which is preliminary data.</text>
</comment>
<dbReference type="AlphaFoldDB" id="A0A4Q2DCP5"/>
<protein>
    <submittedName>
        <fullName evidence="1">Uncharacterized protein</fullName>
    </submittedName>
</protein>
<reference evidence="1 2" key="1">
    <citation type="submission" date="2019-01" db="EMBL/GenBank/DDBJ databases">
        <title>Draft genome sequence of Psathyrella aberdarensis IHI B618.</title>
        <authorList>
            <person name="Buettner E."/>
            <person name="Kellner H."/>
        </authorList>
    </citation>
    <scope>NUCLEOTIDE SEQUENCE [LARGE SCALE GENOMIC DNA]</scope>
    <source>
        <strain evidence="1 2">IHI B618</strain>
    </source>
</reference>
<sequence>MPTTFRAVSAPSSWHAARLPGDSRTALLVSWYMTNYITRRELRGIAVAQLLSRFGVPSFTITINPALTALLGSNVDDAQRSLRGITVGETVSRSGVPTLTIVITALNASRISIEIVNHQSSEEDVNVEEVD</sequence>
<evidence type="ECO:0000313" key="2">
    <source>
        <dbReference type="Proteomes" id="UP000290288"/>
    </source>
</evidence>
<dbReference type="EMBL" id="SDEE01000335">
    <property type="protein sequence ID" value="RXW17500.1"/>
    <property type="molecule type" value="Genomic_DNA"/>
</dbReference>
<dbReference type="Proteomes" id="UP000290288">
    <property type="component" value="Unassembled WGS sequence"/>
</dbReference>
<keyword evidence="2" id="KW-1185">Reference proteome</keyword>